<sequence length="193" mass="20616">MSTASSTATCPASTSHPDRQHTRTLRAAPPRTRHRPAPARLNRIHSLTAPRAAPPDVNLLSPTPQPALMPKASLCLDLRSQLAVDEADRCDLKIKWEHIVHREFGRTGTAPPSSVSASAPTKSAHSRSVSAWAIACSGCKSNAVTQVSHPPAPLKVLHLTNLTEIKAPEAASGFAADLRCGRDRALKTMMTFA</sequence>
<comment type="caution">
    <text evidence="1">The sequence shown here is derived from an EMBL/GenBank/DDBJ whole genome shotgun (WGS) entry which is preliminary data.</text>
</comment>
<keyword evidence="2" id="KW-1185">Reference proteome</keyword>
<dbReference type="EMBL" id="MU275905">
    <property type="protein sequence ID" value="KAI0047412.1"/>
    <property type="molecule type" value="Genomic_DNA"/>
</dbReference>
<accession>A0ACB8RU81</accession>
<gene>
    <name evidence="1" type="ORF">FA95DRAFT_1606106</name>
</gene>
<name>A0ACB8RU81_9AGAM</name>
<organism evidence="1 2">
    <name type="scientific">Auriscalpium vulgare</name>
    <dbReference type="NCBI Taxonomy" id="40419"/>
    <lineage>
        <taxon>Eukaryota</taxon>
        <taxon>Fungi</taxon>
        <taxon>Dikarya</taxon>
        <taxon>Basidiomycota</taxon>
        <taxon>Agaricomycotina</taxon>
        <taxon>Agaricomycetes</taxon>
        <taxon>Russulales</taxon>
        <taxon>Auriscalpiaceae</taxon>
        <taxon>Auriscalpium</taxon>
    </lineage>
</organism>
<proteinExistence type="predicted"/>
<evidence type="ECO:0000313" key="2">
    <source>
        <dbReference type="Proteomes" id="UP000814033"/>
    </source>
</evidence>
<reference evidence="1" key="2">
    <citation type="journal article" date="2022" name="New Phytol.">
        <title>Evolutionary transition to the ectomycorrhizal habit in the genomes of a hyperdiverse lineage of mushroom-forming fungi.</title>
        <authorList>
            <person name="Looney B."/>
            <person name="Miyauchi S."/>
            <person name="Morin E."/>
            <person name="Drula E."/>
            <person name="Courty P.E."/>
            <person name="Kohler A."/>
            <person name="Kuo A."/>
            <person name="LaButti K."/>
            <person name="Pangilinan J."/>
            <person name="Lipzen A."/>
            <person name="Riley R."/>
            <person name="Andreopoulos W."/>
            <person name="He G."/>
            <person name="Johnson J."/>
            <person name="Nolan M."/>
            <person name="Tritt A."/>
            <person name="Barry K.W."/>
            <person name="Grigoriev I.V."/>
            <person name="Nagy L.G."/>
            <person name="Hibbett D."/>
            <person name="Henrissat B."/>
            <person name="Matheny P.B."/>
            <person name="Labbe J."/>
            <person name="Martin F.M."/>
        </authorList>
    </citation>
    <scope>NUCLEOTIDE SEQUENCE</scope>
    <source>
        <strain evidence="1">FP105234-sp</strain>
    </source>
</reference>
<reference evidence="1" key="1">
    <citation type="submission" date="2021-02" db="EMBL/GenBank/DDBJ databases">
        <authorList>
            <consortium name="DOE Joint Genome Institute"/>
            <person name="Ahrendt S."/>
            <person name="Looney B.P."/>
            <person name="Miyauchi S."/>
            <person name="Morin E."/>
            <person name="Drula E."/>
            <person name="Courty P.E."/>
            <person name="Chicoki N."/>
            <person name="Fauchery L."/>
            <person name="Kohler A."/>
            <person name="Kuo A."/>
            <person name="Labutti K."/>
            <person name="Pangilinan J."/>
            <person name="Lipzen A."/>
            <person name="Riley R."/>
            <person name="Andreopoulos W."/>
            <person name="He G."/>
            <person name="Johnson J."/>
            <person name="Barry K.W."/>
            <person name="Grigoriev I.V."/>
            <person name="Nagy L."/>
            <person name="Hibbett D."/>
            <person name="Henrissat B."/>
            <person name="Matheny P.B."/>
            <person name="Labbe J."/>
            <person name="Martin F."/>
        </authorList>
    </citation>
    <scope>NUCLEOTIDE SEQUENCE</scope>
    <source>
        <strain evidence="1">FP105234-sp</strain>
    </source>
</reference>
<protein>
    <submittedName>
        <fullName evidence="1">Uncharacterized protein</fullName>
    </submittedName>
</protein>
<evidence type="ECO:0000313" key="1">
    <source>
        <dbReference type="EMBL" id="KAI0047412.1"/>
    </source>
</evidence>
<dbReference type="Proteomes" id="UP000814033">
    <property type="component" value="Unassembled WGS sequence"/>
</dbReference>